<evidence type="ECO:0000313" key="10">
    <source>
        <dbReference type="Proteomes" id="UP001172673"/>
    </source>
</evidence>
<dbReference type="AlphaFoldDB" id="A0AA38XEL6"/>
<feature type="transmembrane region" description="Helical" evidence="7">
    <location>
        <begin position="101"/>
        <end position="123"/>
    </location>
</feature>
<dbReference type="InterPro" id="IPR020904">
    <property type="entry name" value="Sc_DH/Rdtase_CS"/>
</dbReference>
<dbReference type="InterPro" id="IPR011701">
    <property type="entry name" value="MFS"/>
</dbReference>
<feature type="transmembrane region" description="Helical" evidence="7">
    <location>
        <begin position="386"/>
        <end position="407"/>
    </location>
</feature>
<evidence type="ECO:0000256" key="7">
    <source>
        <dbReference type="SAM" id="Phobius"/>
    </source>
</evidence>
<accession>A0AA38XEL6</accession>
<dbReference type="GO" id="GO:0016020">
    <property type="term" value="C:membrane"/>
    <property type="evidence" value="ECO:0007669"/>
    <property type="project" value="UniProtKB-SubCell"/>
</dbReference>
<dbReference type="FunFam" id="3.40.50.720:FF:000084">
    <property type="entry name" value="Short-chain dehydrogenase reductase"/>
    <property type="match status" value="1"/>
</dbReference>
<evidence type="ECO:0000313" key="9">
    <source>
        <dbReference type="EMBL" id="KAJ9611632.1"/>
    </source>
</evidence>
<comment type="caution">
    <text evidence="9">The sequence shown here is derived from an EMBL/GenBank/DDBJ whole genome shotgun (WGS) entry which is preliminary data.</text>
</comment>
<dbReference type="GO" id="GO:0022857">
    <property type="term" value="F:transmembrane transporter activity"/>
    <property type="evidence" value="ECO:0007669"/>
    <property type="project" value="InterPro"/>
</dbReference>
<evidence type="ECO:0000256" key="6">
    <source>
        <dbReference type="ARBA" id="ARBA00023136"/>
    </source>
</evidence>
<evidence type="ECO:0000256" key="5">
    <source>
        <dbReference type="ARBA" id="ARBA00022989"/>
    </source>
</evidence>
<dbReference type="Pfam" id="PF07690">
    <property type="entry name" value="MFS_1"/>
    <property type="match status" value="1"/>
</dbReference>
<dbReference type="GO" id="GO:0016491">
    <property type="term" value="F:oxidoreductase activity"/>
    <property type="evidence" value="ECO:0007669"/>
    <property type="project" value="UniProtKB-ARBA"/>
</dbReference>
<evidence type="ECO:0000259" key="8">
    <source>
        <dbReference type="PROSITE" id="PS50850"/>
    </source>
</evidence>
<evidence type="ECO:0000256" key="3">
    <source>
        <dbReference type="ARBA" id="ARBA00022692"/>
    </source>
</evidence>
<reference evidence="9" key="1">
    <citation type="submission" date="2022-10" db="EMBL/GenBank/DDBJ databases">
        <title>Culturing micro-colonial fungi from biological soil crusts in the Mojave desert and describing Neophaeococcomyces mojavensis, and introducing the new genera and species Taxawa tesnikishii.</title>
        <authorList>
            <person name="Kurbessoian T."/>
            <person name="Stajich J.E."/>
        </authorList>
    </citation>
    <scope>NUCLEOTIDE SEQUENCE</scope>
    <source>
        <strain evidence="9">TK_41</strain>
    </source>
</reference>
<name>A0AA38XEL6_9EURO</name>
<keyword evidence="2" id="KW-0813">Transport</keyword>
<feature type="transmembrane region" description="Helical" evidence="7">
    <location>
        <begin position="297"/>
        <end position="318"/>
    </location>
</feature>
<dbReference type="PRINTS" id="PR00080">
    <property type="entry name" value="SDRFAMILY"/>
</dbReference>
<dbReference type="Gene3D" id="3.40.50.720">
    <property type="entry name" value="NAD(P)-binding Rossmann-like Domain"/>
    <property type="match status" value="1"/>
</dbReference>
<dbReference type="PROSITE" id="PS00061">
    <property type="entry name" value="ADH_SHORT"/>
    <property type="match status" value="1"/>
</dbReference>
<feature type="domain" description="Major facilitator superfamily (MFS) profile" evidence="8">
    <location>
        <begin position="64"/>
        <end position="475"/>
    </location>
</feature>
<dbReference type="Gene3D" id="1.20.1250.20">
    <property type="entry name" value="MFS general substrate transporter like domains"/>
    <property type="match status" value="2"/>
</dbReference>
<keyword evidence="5 7" id="KW-1133">Transmembrane helix</keyword>
<evidence type="ECO:0000256" key="4">
    <source>
        <dbReference type="ARBA" id="ARBA00022857"/>
    </source>
</evidence>
<keyword evidence="6 7" id="KW-0472">Membrane</keyword>
<feature type="transmembrane region" description="Helical" evidence="7">
    <location>
        <begin position="193"/>
        <end position="214"/>
    </location>
</feature>
<evidence type="ECO:0000256" key="1">
    <source>
        <dbReference type="ARBA" id="ARBA00004141"/>
    </source>
</evidence>
<protein>
    <recommendedName>
        <fullName evidence="8">Major facilitator superfamily (MFS) profile domain-containing protein</fullName>
    </recommendedName>
</protein>
<dbReference type="SUPFAM" id="SSF51735">
    <property type="entry name" value="NAD(P)-binding Rossmann-fold domains"/>
    <property type="match status" value="1"/>
</dbReference>
<dbReference type="InterPro" id="IPR036259">
    <property type="entry name" value="MFS_trans_sf"/>
</dbReference>
<keyword evidence="10" id="KW-1185">Reference proteome</keyword>
<dbReference type="SUPFAM" id="SSF103473">
    <property type="entry name" value="MFS general substrate transporter"/>
    <property type="match status" value="1"/>
</dbReference>
<feature type="transmembrane region" description="Helical" evidence="7">
    <location>
        <begin position="226"/>
        <end position="246"/>
    </location>
</feature>
<feature type="transmembrane region" description="Helical" evidence="7">
    <location>
        <begin position="58"/>
        <end position="77"/>
    </location>
</feature>
<feature type="transmembrane region" description="Helical" evidence="7">
    <location>
        <begin position="446"/>
        <end position="471"/>
    </location>
</feature>
<feature type="transmembrane region" description="Helical" evidence="7">
    <location>
        <begin position="359"/>
        <end position="380"/>
    </location>
</feature>
<dbReference type="FunFam" id="1.20.1250.20:FF:000013">
    <property type="entry name" value="MFS general substrate transporter"/>
    <property type="match status" value="1"/>
</dbReference>
<dbReference type="EMBL" id="JAPDRK010000006">
    <property type="protein sequence ID" value="KAJ9611632.1"/>
    <property type="molecule type" value="Genomic_DNA"/>
</dbReference>
<dbReference type="InterPro" id="IPR002347">
    <property type="entry name" value="SDR_fam"/>
</dbReference>
<feature type="transmembrane region" description="Helical" evidence="7">
    <location>
        <begin position="130"/>
        <end position="149"/>
    </location>
</feature>
<sequence>MDTKEVMEETRRPSDASLRVEDVGAEKVRIEHSHLVMPTALVGLSEAELTSLGRKATFKLDCFIMPAIVIMYILNYLDRQNIAAAKLADISDDLGLSAVEYQTAVSILFCGYILFQVPSNVVAGKIDYPAVYICVAMGVWGLISALMAVVQNFSGLLACRFFLGVIEAAFFPGALYFLSLFYNRRQFAFRTAILYSGSQLGNAFGGLFAIAILNLDGHSGLEGWRWLFLIEGVATIGMAILFAFILPNSIRKLRGFSQQEREWVLWNFESDLGQQDNSKEVSGWRGLLLALQDWKMWSFMALLTSIYVSAAVTNFFPSVVGGLGYSRNKTYGLTAPPYMLCVICMLINGFHSDKTQERYLHIVCPLAITLIANIISVSTLNLAARYVAIMLMPASFYSAAIVVLSWITGSLNQPSAKRAAAIATINAVANTPNIWTSYLYRSPPRYLVAFIINLVFAAVAIVAATIIRFYLRRENAKMDRGEDVGKSGPTEAQRNAGFRSGATVHELGIPDEEAGATRGIGAVMAIALAEAGADIILIQRDTSNTTTERAIEALSRKATIYTADLASQSDVSSLANKILGDGHDVSILVTSAGIQRRHPSHEFPLDDWNEVLQVNLTTVFTLCRDFGAYMLQRSGPHRGSIINIASLVSFSGGLTVPAYASAKGGIAQLTKALSNEWSGQGINVNAIAPGYIATDMNEALIANETRARQILERIPMGRWGTPDDFKGPVVFLASRASAYVTGEVFVV</sequence>
<dbReference type="InterPro" id="IPR020846">
    <property type="entry name" value="MFS_dom"/>
</dbReference>
<dbReference type="PRINTS" id="PR00081">
    <property type="entry name" value="GDHRDH"/>
</dbReference>
<dbReference type="Proteomes" id="UP001172673">
    <property type="component" value="Unassembled WGS sequence"/>
</dbReference>
<evidence type="ECO:0000256" key="2">
    <source>
        <dbReference type="ARBA" id="ARBA00022448"/>
    </source>
</evidence>
<comment type="subcellular location">
    <subcellularLocation>
        <location evidence="1">Membrane</location>
        <topology evidence="1">Multi-pass membrane protein</topology>
    </subcellularLocation>
</comment>
<keyword evidence="4" id="KW-0521">NADP</keyword>
<dbReference type="PROSITE" id="PS50850">
    <property type="entry name" value="MFS"/>
    <property type="match status" value="1"/>
</dbReference>
<feature type="transmembrane region" description="Helical" evidence="7">
    <location>
        <begin position="161"/>
        <end position="181"/>
    </location>
</feature>
<feature type="transmembrane region" description="Helical" evidence="7">
    <location>
        <begin position="330"/>
        <end position="347"/>
    </location>
</feature>
<organism evidence="9 10">
    <name type="scientific">Cladophialophora chaetospira</name>
    <dbReference type="NCBI Taxonomy" id="386627"/>
    <lineage>
        <taxon>Eukaryota</taxon>
        <taxon>Fungi</taxon>
        <taxon>Dikarya</taxon>
        <taxon>Ascomycota</taxon>
        <taxon>Pezizomycotina</taxon>
        <taxon>Eurotiomycetes</taxon>
        <taxon>Chaetothyriomycetidae</taxon>
        <taxon>Chaetothyriales</taxon>
        <taxon>Herpotrichiellaceae</taxon>
        <taxon>Cladophialophora</taxon>
    </lineage>
</organism>
<dbReference type="PANTHER" id="PTHR43791:SF23">
    <property type="entry name" value="MAJOR FACILITATOR SUPERFAMILY (MFS) PROFILE DOMAIN-CONTAINING PROTEIN"/>
    <property type="match status" value="1"/>
</dbReference>
<gene>
    <name evidence="9" type="ORF">H2200_004816</name>
</gene>
<keyword evidence="3 7" id="KW-0812">Transmembrane</keyword>
<dbReference type="PANTHER" id="PTHR43791">
    <property type="entry name" value="PERMEASE-RELATED"/>
    <property type="match status" value="1"/>
</dbReference>
<dbReference type="FunFam" id="1.20.1250.20:FF:000057">
    <property type="entry name" value="MFS general substrate transporter"/>
    <property type="match status" value="1"/>
</dbReference>
<dbReference type="Pfam" id="PF13561">
    <property type="entry name" value="adh_short_C2"/>
    <property type="match status" value="1"/>
</dbReference>
<dbReference type="InterPro" id="IPR036291">
    <property type="entry name" value="NAD(P)-bd_dom_sf"/>
</dbReference>
<proteinExistence type="predicted"/>